<feature type="compositionally biased region" description="Pro residues" evidence="1">
    <location>
        <begin position="42"/>
        <end position="69"/>
    </location>
</feature>
<feature type="region of interest" description="Disordered" evidence="1">
    <location>
        <begin position="436"/>
        <end position="457"/>
    </location>
</feature>
<dbReference type="EnsemblPlants" id="Zm00001eb129470_T001">
    <property type="protein sequence ID" value="Zm00001eb129470_P001"/>
    <property type="gene ID" value="Zm00001eb129470"/>
</dbReference>
<feature type="compositionally biased region" description="Pro residues" evidence="1">
    <location>
        <begin position="1"/>
        <end position="11"/>
    </location>
</feature>
<keyword evidence="2" id="KW-1133">Transmembrane helix</keyword>
<sequence length="457" mass="49437">MFAPLRTPPPRWNKQRSNVDLRPPTLHLGVPVAAPWRQLAPSLPPPTPPPLPPSACRPSHARPPPNVDLPPRPSTLVCWSRLRVGGLLDEALDSNNIGWDKANPSEYYPRPRLTQVHALLVSLLSFLPDHPLCDHLVTVVFAFASSLTVPISRDHEDLHLAASYTCSSSPPTAPTTCPTTPRVLACDACAPSMPRYQVSLLRSSGTSTRSPARQSYLLLLASATRHAVRLGRLASSASILAVAGLPIPFIIPSHLLLSPAALGATIEIGHRRCSAHSSAVQGMLHSSNVVLLHSLLTPLLQFPDAFGAEDERLFRNLVPGLTHWFYPVVFDPLGLKSKMLDCLPYVVDGVLMGLQQQQAEQVLHATPPFFVILLATIYLLAFVTFSAPTLLLCLRLTSPRSVLLLKPAPLASKFFDLDDGGVWVRLTNVSAVVTSSPPPDGVKKHGRPNGSTCASSW</sequence>
<feature type="region of interest" description="Disordered" evidence="1">
    <location>
        <begin position="1"/>
        <end position="24"/>
    </location>
</feature>
<reference evidence="3" key="2">
    <citation type="submission" date="2019-07" db="EMBL/GenBank/DDBJ databases">
        <authorList>
            <person name="Seetharam A."/>
            <person name="Woodhouse M."/>
            <person name="Cannon E."/>
        </authorList>
    </citation>
    <scope>NUCLEOTIDE SEQUENCE [LARGE SCALE GENOMIC DNA]</scope>
    <source>
        <strain evidence="3">cv. B73</strain>
    </source>
</reference>
<protein>
    <submittedName>
        <fullName evidence="3">Uncharacterized protein</fullName>
    </submittedName>
</protein>
<proteinExistence type="predicted"/>
<feature type="region of interest" description="Disordered" evidence="1">
    <location>
        <begin position="37"/>
        <end position="69"/>
    </location>
</feature>
<dbReference type="Proteomes" id="UP000007305">
    <property type="component" value="Chromosome 3"/>
</dbReference>
<reference evidence="4" key="1">
    <citation type="submission" date="2015-12" db="EMBL/GenBank/DDBJ databases">
        <title>Update maize B73 reference genome by single molecule sequencing technologies.</title>
        <authorList>
            <consortium name="Maize Genome Sequencing Project"/>
            <person name="Ware D."/>
        </authorList>
    </citation>
    <scope>NUCLEOTIDE SEQUENCE [LARGE SCALE GENOMIC DNA]</scope>
    <source>
        <strain evidence="4">cv. B73</strain>
    </source>
</reference>
<evidence type="ECO:0000256" key="1">
    <source>
        <dbReference type="SAM" id="MobiDB-lite"/>
    </source>
</evidence>
<name>A0A804N2D3_MAIZE</name>
<accession>A0A804N2D3</accession>
<reference evidence="3" key="3">
    <citation type="submission" date="2021-05" db="UniProtKB">
        <authorList>
            <consortium name="EnsemblPlants"/>
        </authorList>
    </citation>
    <scope>IDENTIFICATION</scope>
    <source>
        <strain evidence="3">cv. B73</strain>
    </source>
</reference>
<keyword evidence="4" id="KW-1185">Reference proteome</keyword>
<dbReference type="Gramene" id="Zm00001eb129470_T001">
    <property type="protein sequence ID" value="Zm00001eb129470_P001"/>
    <property type="gene ID" value="Zm00001eb129470"/>
</dbReference>
<evidence type="ECO:0000256" key="2">
    <source>
        <dbReference type="SAM" id="Phobius"/>
    </source>
</evidence>
<evidence type="ECO:0000313" key="3">
    <source>
        <dbReference type="EnsemblPlants" id="Zm00001eb129470_P001"/>
    </source>
</evidence>
<feature type="transmembrane region" description="Helical" evidence="2">
    <location>
        <begin position="369"/>
        <end position="394"/>
    </location>
</feature>
<keyword evidence="2" id="KW-0812">Transmembrane</keyword>
<dbReference type="AlphaFoldDB" id="A0A804N2D3"/>
<evidence type="ECO:0000313" key="4">
    <source>
        <dbReference type="Proteomes" id="UP000007305"/>
    </source>
</evidence>
<keyword evidence="2" id="KW-0472">Membrane</keyword>
<dbReference type="InParanoid" id="A0A804N2D3"/>
<organism evidence="3 4">
    <name type="scientific">Zea mays</name>
    <name type="common">Maize</name>
    <dbReference type="NCBI Taxonomy" id="4577"/>
    <lineage>
        <taxon>Eukaryota</taxon>
        <taxon>Viridiplantae</taxon>
        <taxon>Streptophyta</taxon>
        <taxon>Embryophyta</taxon>
        <taxon>Tracheophyta</taxon>
        <taxon>Spermatophyta</taxon>
        <taxon>Magnoliopsida</taxon>
        <taxon>Liliopsida</taxon>
        <taxon>Poales</taxon>
        <taxon>Poaceae</taxon>
        <taxon>PACMAD clade</taxon>
        <taxon>Panicoideae</taxon>
        <taxon>Andropogonodae</taxon>
        <taxon>Andropogoneae</taxon>
        <taxon>Tripsacinae</taxon>
        <taxon>Zea</taxon>
    </lineage>
</organism>